<dbReference type="Proteomes" id="UP001611415">
    <property type="component" value="Unassembled WGS sequence"/>
</dbReference>
<dbReference type="SUPFAM" id="SSF56281">
    <property type="entry name" value="Metallo-hydrolase/oxidoreductase"/>
    <property type="match status" value="1"/>
</dbReference>
<accession>A0ABW7WRI4</accession>
<name>A0ABW7WRI4_9NOCA</name>
<dbReference type="SMART" id="SM00849">
    <property type="entry name" value="Lactamase_B"/>
    <property type="match status" value="1"/>
</dbReference>
<evidence type="ECO:0000259" key="1">
    <source>
        <dbReference type="SMART" id="SM00849"/>
    </source>
</evidence>
<dbReference type="CDD" id="cd07739">
    <property type="entry name" value="metallo-hydrolase-like_MBL-fold"/>
    <property type="match status" value="1"/>
</dbReference>
<dbReference type="RefSeq" id="WP_397090302.1">
    <property type="nucleotide sequence ID" value="NZ_JBIRYO010000001.1"/>
</dbReference>
<dbReference type="EMBL" id="JBIRYO010000001">
    <property type="protein sequence ID" value="MFI2471799.1"/>
    <property type="molecule type" value="Genomic_DNA"/>
</dbReference>
<dbReference type="InterPro" id="IPR036866">
    <property type="entry name" value="RibonucZ/Hydroxyglut_hydro"/>
</dbReference>
<proteinExistence type="predicted"/>
<reference evidence="2 3" key="1">
    <citation type="submission" date="2024-10" db="EMBL/GenBank/DDBJ databases">
        <title>The Natural Products Discovery Center: Release of the First 8490 Sequenced Strains for Exploring Actinobacteria Biosynthetic Diversity.</title>
        <authorList>
            <person name="Kalkreuter E."/>
            <person name="Kautsar S.A."/>
            <person name="Yang D."/>
            <person name="Bader C.D."/>
            <person name="Teijaro C.N."/>
            <person name="Fluegel L."/>
            <person name="Davis C.M."/>
            <person name="Simpson J.R."/>
            <person name="Lauterbach L."/>
            <person name="Steele A.D."/>
            <person name="Gui C."/>
            <person name="Meng S."/>
            <person name="Li G."/>
            <person name="Viehrig K."/>
            <person name="Ye F."/>
            <person name="Su P."/>
            <person name="Kiefer A.F."/>
            <person name="Nichols A."/>
            <person name="Cepeda A.J."/>
            <person name="Yan W."/>
            <person name="Fan B."/>
            <person name="Jiang Y."/>
            <person name="Adhikari A."/>
            <person name="Zheng C.-J."/>
            <person name="Schuster L."/>
            <person name="Cowan T.M."/>
            <person name="Smanski M.J."/>
            <person name="Chevrette M.G."/>
            <person name="De Carvalho L.P.S."/>
            <person name="Shen B."/>
        </authorList>
    </citation>
    <scope>NUCLEOTIDE SEQUENCE [LARGE SCALE GENOMIC DNA]</scope>
    <source>
        <strain evidence="2 3">NPDC019275</strain>
    </source>
</reference>
<dbReference type="InterPro" id="IPR001279">
    <property type="entry name" value="Metallo-B-lactamas"/>
</dbReference>
<evidence type="ECO:0000313" key="2">
    <source>
        <dbReference type="EMBL" id="MFI2471799.1"/>
    </source>
</evidence>
<dbReference type="Pfam" id="PF00753">
    <property type="entry name" value="Lactamase_B"/>
    <property type="match status" value="1"/>
</dbReference>
<organism evidence="2 3">
    <name type="scientific">Nocardia xishanensis</name>
    <dbReference type="NCBI Taxonomy" id="238964"/>
    <lineage>
        <taxon>Bacteria</taxon>
        <taxon>Bacillati</taxon>
        <taxon>Actinomycetota</taxon>
        <taxon>Actinomycetes</taxon>
        <taxon>Mycobacteriales</taxon>
        <taxon>Nocardiaceae</taxon>
        <taxon>Nocardia</taxon>
    </lineage>
</organism>
<dbReference type="PANTHER" id="PTHR42951:SF14">
    <property type="entry name" value="METALLO-BETA-LACTAMASE SUPERFAMILY PROTEIN"/>
    <property type="match status" value="1"/>
</dbReference>
<feature type="domain" description="Metallo-beta-lactamase" evidence="1">
    <location>
        <begin position="25"/>
        <end position="210"/>
    </location>
</feature>
<dbReference type="Gene3D" id="3.60.15.10">
    <property type="entry name" value="Ribonuclease Z/Hydroxyacylglutathione hydrolase-like"/>
    <property type="match status" value="1"/>
</dbReference>
<gene>
    <name evidence="2" type="ORF">ACH49W_00330</name>
</gene>
<dbReference type="PANTHER" id="PTHR42951">
    <property type="entry name" value="METALLO-BETA-LACTAMASE DOMAIN-CONTAINING"/>
    <property type="match status" value="1"/>
</dbReference>
<keyword evidence="3" id="KW-1185">Reference proteome</keyword>
<sequence>MSDKLILDVYTSEAFDLPNGGMFSPTTSTLVTGPSEALLVDTQYRAADVDVVIRRIEASGKRLTTIFVTHGHSDHYFGLQRLLDRFPEARPVAVASVAAHVAANIDSDRAYVREFFAGQALDNAVVPEPLDEPTLSVDGIAVHALEIPQADIAPTAILHIPSIAAVVAGDAIYNGVNPFLAVSGPAEWQRWLRSVDFIAALNPATVVAGHKRPGAADTADCIAETRDYIEQFAARVDNSANSRELVTHMQSLFPDHVNPSALVLSAVTAFQRKKQTHA</sequence>
<dbReference type="InterPro" id="IPR050855">
    <property type="entry name" value="NDM-1-like"/>
</dbReference>
<comment type="caution">
    <text evidence="2">The sequence shown here is derived from an EMBL/GenBank/DDBJ whole genome shotgun (WGS) entry which is preliminary data.</text>
</comment>
<protein>
    <submittedName>
        <fullName evidence="2">MBL fold metallo-hydrolase</fullName>
    </submittedName>
</protein>
<evidence type="ECO:0000313" key="3">
    <source>
        <dbReference type="Proteomes" id="UP001611415"/>
    </source>
</evidence>